<name>A0A0C3Q201_9AGAM</name>
<sequence>MNEGPQLARLRHGQQRARTDAFEMIQTLDNGITGQQIDLKPSPTVSNSHKKEGIGGSINHSAHTFDKDHPGISEV</sequence>
<proteinExistence type="predicted"/>
<accession>A0A0C3Q201</accession>
<reference evidence="3" key="2">
    <citation type="submission" date="2015-01" db="EMBL/GenBank/DDBJ databases">
        <title>Evolutionary Origins and Diversification of the Mycorrhizal Mutualists.</title>
        <authorList>
            <consortium name="DOE Joint Genome Institute"/>
            <consortium name="Mycorrhizal Genomics Consortium"/>
            <person name="Kohler A."/>
            <person name="Kuo A."/>
            <person name="Nagy L.G."/>
            <person name="Floudas D."/>
            <person name="Copeland A."/>
            <person name="Barry K.W."/>
            <person name="Cichocki N."/>
            <person name="Veneault-Fourrey C."/>
            <person name="LaButti K."/>
            <person name="Lindquist E.A."/>
            <person name="Lipzen A."/>
            <person name="Lundell T."/>
            <person name="Morin E."/>
            <person name="Murat C."/>
            <person name="Riley R."/>
            <person name="Ohm R."/>
            <person name="Sun H."/>
            <person name="Tunlid A."/>
            <person name="Henrissat B."/>
            <person name="Grigoriev I.V."/>
            <person name="Hibbett D.S."/>
            <person name="Martin F."/>
        </authorList>
    </citation>
    <scope>NUCLEOTIDE SEQUENCE [LARGE SCALE GENOMIC DNA]</scope>
    <source>
        <strain evidence="3">MUT 4182</strain>
    </source>
</reference>
<dbReference type="EMBL" id="KN823492">
    <property type="protein sequence ID" value="KIO16741.1"/>
    <property type="molecule type" value="Genomic_DNA"/>
</dbReference>
<feature type="compositionally biased region" description="Basic and acidic residues" evidence="1">
    <location>
        <begin position="63"/>
        <end position="75"/>
    </location>
</feature>
<feature type="region of interest" description="Disordered" evidence="1">
    <location>
        <begin position="34"/>
        <end position="75"/>
    </location>
</feature>
<dbReference type="Proteomes" id="UP000054248">
    <property type="component" value="Unassembled WGS sequence"/>
</dbReference>
<gene>
    <name evidence="2" type="ORF">M407DRAFT_33601</name>
</gene>
<evidence type="ECO:0000313" key="3">
    <source>
        <dbReference type="Proteomes" id="UP000054248"/>
    </source>
</evidence>
<keyword evidence="3" id="KW-1185">Reference proteome</keyword>
<protein>
    <submittedName>
        <fullName evidence="2">Uncharacterized protein</fullName>
    </submittedName>
</protein>
<dbReference type="AlphaFoldDB" id="A0A0C3Q201"/>
<reference evidence="2 3" key="1">
    <citation type="submission" date="2014-04" db="EMBL/GenBank/DDBJ databases">
        <authorList>
            <consortium name="DOE Joint Genome Institute"/>
            <person name="Kuo A."/>
            <person name="Girlanda M."/>
            <person name="Perotto S."/>
            <person name="Kohler A."/>
            <person name="Nagy L.G."/>
            <person name="Floudas D."/>
            <person name="Copeland A."/>
            <person name="Barry K.W."/>
            <person name="Cichocki N."/>
            <person name="Veneault-Fourrey C."/>
            <person name="LaButti K."/>
            <person name="Lindquist E.A."/>
            <person name="Lipzen A."/>
            <person name="Lundell T."/>
            <person name="Morin E."/>
            <person name="Murat C."/>
            <person name="Sun H."/>
            <person name="Tunlid A."/>
            <person name="Henrissat B."/>
            <person name="Grigoriev I.V."/>
            <person name="Hibbett D.S."/>
            <person name="Martin F."/>
            <person name="Nordberg H.P."/>
            <person name="Cantor M.N."/>
            <person name="Hua S.X."/>
        </authorList>
    </citation>
    <scope>NUCLEOTIDE SEQUENCE [LARGE SCALE GENOMIC DNA]</scope>
    <source>
        <strain evidence="2 3">MUT 4182</strain>
    </source>
</reference>
<dbReference type="HOGENOM" id="CLU_2672930_0_0_1"/>
<organism evidence="2 3">
    <name type="scientific">Tulasnella calospora MUT 4182</name>
    <dbReference type="NCBI Taxonomy" id="1051891"/>
    <lineage>
        <taxon>Eukaryota</taxon>
        <taxon>Fungi</taxon>
        <taxon>Dikarya</taxon>
        <taxon>Basidiomycota</taxon>
        <taxon>Agaricomycotina</taxon>
        <taxon>Agaricomycetes</taxon>
        <taxon>Cantharellales</taxon>
        <taxon>Tulasnellaceae</taxon>
        <taxon>Tulasnella</taxon>
    </lineage>
</organism>
<evidence type="ECO:0000313" key="2">
    <source>
        <dbReference type="EMBL" id="KIO16741.1"/>
    </source>
</evidence>
<evidence type="ECO:0000256" key="1">
    <source>
        <dbReference type="SAM" id="MobiDB-lite"/>
    </source>
</evidence>